<keyword evidence="2" id="KW-0472">Membrane</keyword>
<dbReference type="EMBL" id="BABT02000026">
    <property type="protein sequence ID" value="GAA94006.1"/>
    <property type="molecule type" value="Genomic_DNA"/>
</dbReference>
<keyword evidence="4" id="KW-1185">Reference proteome</keyword>
<dbReference type="InParanoid" id="G7DTU6"/>
<reference evidence="3 4" key="2">
    <citation type="journal article" date="2012" name="Open Biol.">
        <title>Characteristics of nucleosomes and linker DNA regions on the genome of the basidiomycete Mixia osmundae revealed by mono- and dinucleosome mapping.</title>
        <authorList>
            <person name="Nishida H."/>
            <person name="Kondo S."/>
            <person name="Matsumoto T."/>
            <person name="Suzuki Y."/>
            <person name="Yoshikawa H."/>
            <person name="Taylor T.D."/>
            <person name="Sugiyama J."/>
        </authorList>
    </citation>
    <scope>NUCLEOTIDE SEQUENCE [LARGE SCALE GENOMIC DNA]</scope>
    <source>
        <strain evidence="4">CBS 9802 / IAM 14324 / JCM 22182 / KY 12970</strain>
    </source>
</reference>
<accession>G7DTU6</accession>
<dbReference type="Proteomes" id="UP000009131">
    <property type="component" value="Unassembled WGS sequence"/>
</dbReference>
<feature type="region of interest" description="Disordered" evidence="1">
    <location>
        <begin position="43"/>
        <end position="76"/>
    </location>
</feature>
<evidence type="ECO:0000313" key="4">
    <source>
        <dbReference type="Proteomes" id="UP000009131"/>
    </source>
</evidence>
<evidence type="ECO:0000256" key="1">
    <source>
        <dbReference type="SAM" id="MobiDB-lite"/>
    </source>
</evidence>
<feature type="compositionally biased region" description="Basic and acidic residues" evidence="1">
    <location>
        <begin position="62"/>
        <end position="76"/>
    </location>
</feature>
<keyword evidence="2" id="KW-1133">Transmembrane helix</keyword>
<reference evidence="3 4" key="1">
    <citation type="journal article" date="2011" name="J. Gen. Appl. Microbiol.">
        <title>Draft genome sequencing of the enigmatic basidiomycete Mixia osmundae.</title>
        <authorList>
            <person name="Nishida H."/>
            <person name="Nagatsuka Y."/>
            <person name="Sugiyama J."/>
        </authorList>
    </citation>
    <scope>NUCLEOTIDE SEQUENCE [LARGE SCALE GENOMIC DNA]</scope>
    <source>
        <strain evidence="4">CBS 9802 / IAM 14324 / JCM 22182 / KY 12970</strain>
    </source>
</reference>
<name>G7DTU6_MIXOS</name>
<sequence length="76" mass="8583">MEGSGKLHPQGKRLRVIILATPLLVVSTFVLYQRLYLGVEQKSSEGGRVNPMANSNIKRFGKSKEPNDEEERARTR</sequence>
<dbReference type="HOGENOM" id="CLU_2655036_0_0_1"/>
<proteinExistence type="predicted"/>
<dbReference type="RefSeq" id="XP_014570285.1">
    <property type="nucleotide sequence ID" value="XM_014714799.1"/>
</dbReference>
<evidence type="ECO:0000256" key="2">
    <source>
        <dbReference type="SAM" id="Phobius"/>
    </source>
</evidence>
<organism evidence="3 4">
    <name type="scientific">Mixia osmundae (strain CBS 9802 / IAM 14324 / JCM 22182 / KY 12970)</name>
    <dbReference type="NCBI Taxonomy" id="764103"/>
    <lineage>
        <taxon>Eukaryota</taxon>
        <taxon>Fungi</taxon>
        <taxon>Dikarya</taxon>
        <taxon>Basidiomycota</taxon>
        <taxon>Pucciniomycotina</taxon>
        <taxon>Mixiomycetes</taxon>
        <taxon>Mixiales</taxon>
        <taxon>Mixiaceae</taxon>
        <taxon>Mixia</taxon>
    </lineage>
</organism>
<comment type="caution">
    <text evidence="3">The sequence shown here is derived from an EMBL/GenBank/DDBJ whole genome shotgun (WGS) entry which is preliminary data.</text>
</comment>
<protein>
    <submittedName>
        <fullName evidence="3">Uncharacterized protein</fullName>
    </submittedName>
</protein>
<keyword evidence="2" id="KW-0812">Transmembrane</keyword>
<dbReference type="OrthoDB" id="3784821at2759"/>
<feature type="transmembrane region" description="Helical" evidence="2">
    <location>
        <begin position="14"/>
        <end position="32"/>
    </location>
</feature>
<dbReference type="AlphaFoldDB" id="G7DTU6"/>
<evidence type="ECO:0000313" key="3">
    <source>
        <dbReference type="EMBL" id="GAA94006.1"/>
    </source>
</evidence>
<gene>
    <name evidence="3" type="primary">Mo00653</name>
    <name evidence="3" type="ORF">E5Q_00653</name>
</gene>